<dbReference type="InterPro" id="IPR036291">
    <property type="entry name" value="NAD(P)-bd_dom_sf"/>
</dbReference>
<evidence type="ECO:0000313" key="4">
    <source>
        <dbReference type="Proteomes" id="UP001271007"/>
    </source>
</evidence>
<dbReference type="GO" id="GO:0016628">
    <property type="term" value="F:oxidoreductase activity, acting on the CH-CH group of donors, NAD or NADP as acceptor"/>
    <property type="evidence" value="ECO:0007669"/>
    <property type="project" value="InterPro"/>
</dbReference>
<dbReference type="Pfam" id="PF16884">
    <property type="entry name" value="ADH_N_2"/>
    <property type="match status" value="1"/>
</dbReference>
<keyword evidence="4" id="KW-1185">Reference proteome</keyword>
<proteinExistence type="predicted"/>
<dbReference type="PANTHER" id="PTHR43205">
    <property type="entry name" value="PROSTAGLANDIN REDUCTASE"/>
    <property type="match status" value="1"/>
</dbReference>
<dbReference type="FunFam" id="3.40.50.720:FF:000121">
    <property type="entry name" value="Prostaglandin reductase 2"/>
    <property type="match status" value="1"/>
</dbReference>
<reference evidence="3" key="1">
    <citation type="submission" date="2023-04" db="EMBL/GenBank/DDBJ databases">
        <title>Black Yeasts Isolated from many extreme environments.</title>
        <authorList>
            <person name="Coleine C."/>
            <person name="Stajich J.E."/>
            <person name="Selbmann L."/>
        </authorList>
    </citation>
    <scope>NUCLEOTIDE SEQUENCE</scope>
    <source>
        <strain evidence="3">CCFEE 5312</strain>
    </source>
</reference>
<dbReference type="SMART" id="SM00829">
    <property type="entry name" value="PKS_ER"/>
    <property type="match status" value="1"/>
</dbReference>
<organism evidence="3 4">
    <name type="scientific">Extremus antarcticus</name>
    <dbReference type="NCBI Taxonomy" id="702011"/>
    <lineage>
        <taxon>Eukaryota</taxon>
        <taxon>Fungi</taxon>
        <taxon>Dikarya</taxon>
        <taxon>Ascomycota</taxon>
        <taxon>Pezizomycotina</taxon>
        <taxon>Dothideomycetes</taxon>
        <taxon>Dothideomycetidae</taxon>
        <taxon>Mycosphaerellales</taxon>
        <taxon>Extremaceae</taxon>
        <taxon>Extremus</taxon>
    </lineage>
</organism>
<dbReference type="Proteomes" id="UP001271007">
    <property type="component" value="Unassembled WGS sequence"/>
</dbReference>
<dbReference type="InterPro" id="IPR020843">
    <property type="entry name" value="ER"/>
</dbReference>
<dbReference type="PANTHER" id="PTHR43205:SF19">
    <property type="entry name" value="ENOYL REDUCTASE (ER) DOMAIN-CONTAINING PROTEIN"/>
    <property type="match status" value="1"/>
</dbReference>
<protein>
    <submittedName>
        <fullName evidence="3">Quinone oxidoreductase</fullName>
    </submittedName>
</protein>
<dbReference type="InterPro" id="IPR045010">
    <property type="entry name" value="MDR_fam"/>
</dbReference>
<dbReference type="Gene3D" id="3.40.50.720">
    <property type="entry name" value="NAD(P)-binding Rossmann-like Domain"/>
    <property type="match status" value="1"/>
</dbReference>
<feature type="domain" description="Enoyl reductase (ER)" evidence="2">
    <location>
        <begin position="21"/>
        <end position="348"/>
    </location>
</feature>
<evidence type="ECO:0000259" key="2">
    <source>
        <dbReference type="SMART" id="SM00829"/>
    </source>
</evidence>
<dbReference type="InterPro" id="IPR011032">
    <property type="entry name" value="GroES-like_sf"/>
</dbReference>
<comment type="caution">
    <text evidence="3">The sequence shown here is derived from an EMBL/GenBank/DDBJ whole genome shotgun (WGS) entry which is preliminary data.</text>
</comment>
<name>A0AAJ0DG84_9PEZI</name>
<evidence type="ECO:0000256" key="1">
    <source>
        <dbReference type="ARBA" id="ARBA00023002"/>
    </source>
</evidence>
<dbReference type="CDD" id="cd05288">
    <property type="entry name" value="PGDH"/>
    <property type="match status" value="1"/>
</dbReference>
<accession>A0AAJ0DG84</accession>
<gene>
    <name evidence="3" type="primary">QOR1</name>
    <name evidence="3" type="ORF">LTR09_005593</name>
</gene>
<dbReference type="AlphaFoldDB" id="A0AAJ0DG84"/>
<evidence type="ECO:0000313" key="3">
    <source>
        <dbReference type="EMBL" id="KAK3053424.1"/>
    </source>
</evidence>
<sequence length="351" mass="38377">MVKARQWLLNKKPEDMPILDGDNATFRLEETDLPDPKDDEVLVKLKYLSNDPAQRGWISKFINPERLYVAPVKEGAPMAARGLAEVIESKSSSYKKGDTVIASTGWSEYSIIPAKQLQPAPDLPDGKPKTQYLGALGLTGLTAYFGLTEVVNTTKDDIVVVSGAAGATGMMAVQIAKNIIGCKKVIGMAGTNEKCKWVESLGADICLNYKSDSFKKDLEKALPGPDGFANVYFDNVGGDILDLMLTRMAKFGRVSCCGAISNYNNSASNLTGVKNWFEIISMRLKCQGFIVLDYMDKYGDAREVFTKALKDGKLKIDEGEHVVKGGFEDIPKTWMKLFSGENTGKLVTAIE</sequence>
<dbReference type="Pfam" id="PF00107">
    <property type="entry name" value="ADH_zinc_N"/>
    <property type="match status" value="1"/>
</dbReference>
<dbReference type="InterPro" id="IPR041694">
    <property type="entry name" value="ADH_N_2"/>
</dbReference>
<dbReference type="EMBL" id="JAWDJX010000016">
    <property type="protein sequence ID" value="KAK3053424.1"/>
    <property type="molecule type" value="Genomic_DNA"/>
</dbReference>
<dbReference type="SUPFAM" id="SSF50129">
    <property type="entry name" value="GroES-like"/>
    <property type="match status" value="1"/>
</dbReference>
<dbReference type="Gene3D" id="3.90.180.10">
    <property type="entry name" value="Medium-chain alcohol dehydrogenases, catalytic domain"/>
    <property type="match status" value="1"/>
</dbReference>
<keyword evidence="1" id="KW-0560">Oxidoreductase</keyword>
<dbReference type="SUPFAM" id="SSF51735">
    <property type="entry name" value="NAD(P)-binding Rossmann-fold domains"/>
    <property type="match status" value="1"/>
</dbReference>
<dbReference type="InterPro" id="IPR013149">
    <property type="entry name" value="ADH-like_C"/>
</dbReference>